<accession>A0A0F9H4F7</accession>
<proteinExistence type="predicted"/>
<evidence type="ECO:0000313" key="1">
    <source>
        <dbReference type="EMBL" id="KKM05920.1"/>
    </source>
</evidence>
<sequence length="70" mass="7517">MSGRDDRELERVAIRERVELASIGIWVALPGGDDAAGHAVDQLGAIATAICNLAETVDDRLAVRAMDDER</sequence>
<gene>
    <name evidence="1" type="ORF">LCGC14_1749180</name>
</gene>
<protein>
    <submittedName>
        <fullName evidence="1">Uncharacterized protein</fullName>
    </submittedName>
</protein>
<name>A0A0F9H4F7_9ZZZZ</name>
<reference evidence="1" key="1">
    <citation type="journal article" date="2015" name="Nature">
        <title>Complex archaea that bridge the gap between prokaryotes and eukaryotes.</title>
        <authorList>
            <person name="Spang A."/>
            <person name="Saw J.H."/>
            <person name="Jorgensen S.L."/>
            <person name="Zaremba-Niedzwiedzka K."/>
            <person name="Martijn J."/>
            <person name="Lind A.E."/>
            <person name="van Eijk R."/>
            <person name="Schleper C."/>
            <person name="Guy L."/>
            <person name="Ettema T.J."/>
        </authorList>
    </citation>
    <scope>NUCLEOTIDE SEQUENCE</scope>
</reference>
<organism evidence="1">
    <name type="scientific">marine sediment metagenome</name>
    <dbReference type="NCBI Taxonomy" id="412755"/>
    <lineage>
        <taxon>unclassified sequences</taxon>
        <taxon>metagenomes</taxon>
        <taxon>ecological metagenomes</taxon>
    </lineage>
</organism>
<dbReference type="AlphaFoldDB" id="A0A0F9H4F7"/>
<comment type="caution">
    <text evidence="1">The sequence shown here is derived from an EMBL/GenBank/DDBJ whole genome shotgun (WGS) entry which is preliminary data.</text>
</comment>
<dbReference type="EMBL" id="LAZR01016110">
    <property type="protein sequence ID" value="KKM05920.1"/>
    <property type="molecule type" value="Genomic_DNA"/>
</dbReference>